<evidence type="ECO:0000256" key="4">
    <source>
        <dbReference type="ARBA" id="ARBA00022989"/>
    </source>
</evidence>
<dbReference type="Gene3D" id="3.30.1890.10">
    <property type="entry name" value="FepE-like"/>
    <property type="match status" value="2"/>
</dbReference>
<keyword evidence="5 7" id="KW-0472">Membrane</keyword>
<keyword evidence="4 7" id="KW-1133">Transmembrane helix</keyword>
<dbReference type="Proteomes" id="UP001158730">
    <property type="component" value="Unassembled WGS sequence"/>
</dbReference>
<feature type="domain" description="Tyrosine-protein kinase G-rich" evidence="9">
    <location>
        <begin position="375"/>
        <end position="411"/>
    </location>
</feature>
<evidence type="ECO:0000256" key="7">
    <source>
        <dbReference type="SAM" id="Phobius"/>
    </source>
</evidence>
<dbReference type="AlphaFoldDB" id="A0AA42N0W1"/>
<reference evidence="10" key="1">
    <citation type="submission" date="2022-09" db="EMBL/GenBank/DDBJ databases">
        <title>Intensive care unit water sources are persistently colonized with multi-drug resistant bacteria and are the site of extensive horizontal gene transfer of antibiotic resistance genes.</title>
        <authorList>
            <person name="Diorio-Toth L."/>
        </authorList>
    </citation>
    <scope>NUCLEOTIDE SEQUENCE</scope>
    <source>
        <strain evidence="10">GD03990</strain>
    </source>
</reference>
<evidence type="ECO:0000259" key="8">
    <source>
        <dbReference type="Pfam" id="PF02706"/>
    </source>
</evidence>
<dbReference type="PANTHER" id="PTHR32309">
    <property type="entry name" value="TYROSINE-PROTEIN KINASE"/>
    <property type="match status" value="1"/>
</dbReference>
<keyword evidence="6" id="KW-0175">Coiled coil</keyword>
<dbReference type="GO" id="GO:0005886">
    <property type="term" value="C:plasma membrane"/>
    <property type="evidence" value="ECO:0007669"/>
    <property type="project" value="UniProtKB-SubCell"/>
</dbReference>
<sequence>MNLTRSDEIDLIELFQSLWGQKWLISGVAAVVAAAAGAYAFLATPVYEVQSLLRPALVKDLDELNSTGVYTLTPAKALKKVGASLDSYETRLGFFQANKNLFEGLAKPDRSLEQAFEEFNREKFSLLKPDPKKPDNLSDFVGIELSYPEYLDGAAITNGLVAYAIEVERERIAADLKVVIANRLNVVEREIKAARASYEADKASRIVKLRESDSLKRADLQDELKALRQQLKTKRMNRIAQLEESIGIARSLGIIKPTTPAAMGDEGRSSQGQGSVIRTEVNNQQIPLYFMGVETLVAERDALQARRSDDFTEPRIAKIAKDLQLLERNRQIEVLQSRKDEDLFLKQLTKFREEEARLKVIDLNLSNLSLARLDEPAVQPRKPVAPKRALIIALGALVGSMVGLFIALVRVRLKGTSPSFGADERYQ</sequence>
<evidence type="ECO:0000313" key="11">
    <source>
        <dbReference type="Proteomes" id="UP001158730"/>
    </source>
</evidence>
<dbReference type="EMBL" id="JAOBYN010000009">
    <property type="protein sequence ID" value="MDH1055406.1"/>
    <property type="molecule type" value="Genomic_DNA"/>
</dbReference>
<proteinExistence type="predicted"/>
<comment type="caution">
    <text evidence="10">The sequence shown here is derived from an EMBL/GenBank/DDBJ whole genome shotgun (WGS) entry which is preliminary data.</text>
</comment>
<keyword evidence="3 7" id="KW-0812">Transmembrane</keyword>
<organism evidence="10 11">
    <name type="scientific">Aquipseudomonas alcaligenes</name>
    <name type="common">Pseudomonas alcaligenes</name>
    <dbReference type="NCBI Taxonomy" id="43263"/>
    <lineage>
        <taxon>Bacteria</taxon>
        <taxon>Pseudomonadati</taxon>
        <taxon>Pseudomonadota</taxon>
        <taxon>Gammaproteobacteria</taxon>
        <taxon>Pseudomonadales</taxon>
        <taxon>Pseudomonadaceae</taxon>
        <taxon>Aquipseudomonas</taxon>
    </lineage>
</organism>
<evidence type="ECO:0000256" key="1">
    <source>
        <dbReference type="ARBA" id="ARBA00004651"/>
    </source>
</evidence>
<feature type="domain" description="Polysaccharide chain length determinant N-terminal" evidence="8">
    <location>
        <begin position="7"/>
        <end position="60"/>
    </location>
</feature>
<dbReference type="SUPFAM" id="SSF160355">
    <property type="entry name" value="Bacterial polysaccharide co-polymerase-like"/>
    <property type="match status" value="2"/>
</dbReference>
<dbReference type="InterPro" id="IPR003856">
    <property type="entry name" value="LPS_length_determ_N"/>
</dbReference>
<dbReference type="RefSeq" id="WP_280054040.1">
    <property type="nucleotide sequence ID" value="NZ_JAOBYN010000009.1"/>
</dbReference>
<name>A0AA42N0W1_AQUAC</name>
<dbReference type="Pfam" id="PF13807">
    <property type="entry name" value="GNVR"/>
    <property type="match status" value="1"/>
</dbReference>
<dbReference type="Pfam" id="PF02706">
    <property type="entry name" value="Wzz"/>
    <property type="match status" value="1"/>
</dbReference>
<feature type="transmembrane region" description="Helical" evidence="7">
    <location>
        <begin position="23"/>
        <end position="44"/>
    </location>
</feature>
<feature type="transmembrane region" description="Helical" evidence="7">
    <location>
        <begin position="389"/>
        <end position="409"/>
    </location>
</feature>
<evidence type="ECO:0000256" key="5">
    <source>
        <dbReference type="ARBA" id="ARBA00023136"/>
    </source>
</evidence>
<evidence type="ECO:0000256" key="3">
    <source>
        <dbReference type="ARBA" id="ARBA00022692"/>
    </source>
</evidence>
<gene>
    <name evidence="10" type="ORF">N5C05_11635</name>
</gene>
<dbReference type="InterPro" id="IPR032807">
    <property type="entry name" value="GNVR"/>
</dbReference>
<protein>
    <submittedName>
        <fullName evidence="10">Wzz/FepE/Etk N-terminal domain-containing protein</fullName>
    </submittedName>
</protein>
<dbReference type="PANTHER" id="PTHR32309:SF13">
    <property type="entry name" value="FERRIC ENTEROBACTIN TRANSPORT PROTEIN FEPE"/>
    <property type="match status" value="1"/>
</dbReference>
<dbReference type="GO" id="GO:0004713">
    <property type="term" value="F:protein tyrosine kinase activity"/>
    <property type="evidence" value="ECO:0007669"/>
    <property type="project" value="TreeGrafter"/>
</dbReference>
<comment type="subcellular location">
    <subcellularLocation>
        <location evidence="1">Cell membrane</location>
        <topology evidence="1">Multi-pass membrane protein</topology>
    </subcellularLocation>
</comment>
<dbReference type="InterPro" id="IPR050445">
    <property type="entry name" value="Bact_polysacc_biosynth/exp"/>
</dbReference>
<evidence type="ECO:0000256" key="2">
    <source>
        <dbReference type="ARBA" id="ARBA00022475"/>
    </source>
</evidence>
<accession>A0AA42N0W1</accession>
<evidence type="ECO:0000256" key="6">
    <source>
        <dbReference type="SAM" id="Coils"/>
    </source>
</evidence>
<evidence type="ECO:0000259" key="9">
    <source>
        <dbReference type="Pfam" id="PF13807"/>
    </source>
</evidence>
<keyword evidence="2" id="KW-1003">Cell membrane</keyword>
<feature type="coiled-coil region" evidence="6">
    <location>
        <begin position="210"/>
        <end position="237"/>
    </location>
</feature>
<evidence type="ECO:0000313" key="10">
    <source>
        <dbReference type="EMBL" id="MDH1055406.1"/>
    </source>
</evidence>